<evidence type="ECO:0000313" key="3">
    <source>
        <dbReference type="Proteomes" id="UP000675121"/>
    </source>
</evidence>
<dbReference type="PROSITE" id="PS00380">
    <property type="entry name" value="RHODANESE_1"/>
    <property type="match status" value="1"/>
</dbReference>
<dbReference type="InterPro" id="IPR001307">
    <property type="entry name" value="Thiosulphate_STrfase_CS"/>
</dbReference>
<name>A0A9N8N9A6_9BURK</name>
<dbReference type="Pfam" id="PF00581">
    <property type="entry name" value="Rhodanese"/>
    <property type="match status" value="1"/>
</dbReference>
<organism evidence="2 3">
    <name type="scientific">Paraburkholderia domus</name>
    <dbReference type="NCBI Taxonomy" id="2793075"/>
    <lineage>
        <taxon>Bacteria</taxon>
        <taxon>Pseudomonadati</taxon>
        <taxon>Pseudomonadota</taxon>
        <taxon>Betaproteobacteria</taxon>
        <taxon>Burkholderiales</taxon>
        <taxon>Burkholderiaceae</taxon>
        <taxon>Paraburkholderia</taxon>
    </lineage>
</organism>
<proteinExistence type="predicted"/>
<dbReference type="PROSITE" id="PS50206">
    <property type="entry name" value="RHODANESE_3"/>
    <property type="match status" value="1"/>
</dbReference>
<dbReference type="AlphaFoldDB" id="A0A9N8N9A6"/>
<keyword evidence="3" id="KW-1185">Reference proteome</keyword>
<dbReference type="CDD" id="cd01521">
    <property type="entry name" value="RHOD_PspE2"/>
    <property type="match status" value="1"/>
</dbReference>
<dbReference type="GO" id="GO:0004792">
    <property type="term" value="F:thiosulfate-cyanide sulfurtransferase activity"/>
    <property type="evidence" value="ECO:0007669"/>
    <property type="project" value="InterPro"/>
</dbReference>
<evidence type="ECO:0000259" key="1">
    <source>
        <dbReference type="PROSITE" id="PS50206"/>
    </source>
</evidence>
<comment type="caution">
    <text evidence="2">The sequence shown here is derived from an EMBL/GenBank/DDBJ whole genome shotgun (WGS) entry which is preliminary data.</text>
</comment>
<gene>
    <name evidence="2" type="ORF">R70211_07494</name>
</gene>
<dbReference type="InterPro" id="IPR001763">
    <property type="entry name" value="Rhodanese-like_dom"/>
</dbReference>
<dbReference type="PANTHER" id="PTHR43031">
    <property type="entry name" value="FAD-DEPENDENT OXIDOREDUCTASE"/>
    <property type="match status" value="1"/>
</dbReference>
<sequence length="172" mass="17936">MHRDNEGHMNRFATQPPSLSYRNLAMPTTNAVNAVTAIPAADSAAALAHFQASLQFETDCSDVSAALASGTPGFVLLDVRSPALFAQGHVPGALNLPHGKIVASKLAGYPQDTLFITYCAGPHCNGAARGALRLAQLGRPVKLMIGGITGWLDEGFTLASATANREMLDAHG</sequence>
<accession>A0A9N8N9A6</accession>
<dbReference type="PANTHER" id="PTHR43031:SF1">
    <property type="entry name" value="PYRIDINE NUCLEOTIDE-DISULPHIDE OXIDOREDUCTASE"/>
    <property type="match status" value="1"/>
</dbReference>
<dbReference type="Proteomes" id="UP000675121">
    <property type="component" value="Unassembled WGS sequence"/>
</dbReference>
<dbReference type="SUPFAM" id="SSF52821">
    <property type="entry name" value="Rhodanese/Cell cycle control phosphatase"/>
    <property type="match status" value="1"/>
</dbReference>
<dbReference type="InterPro" id="IPR036873">
    <property type="entry name" value="Rhodanese-like_dom_sf"/>
</dbReference>
<protein>
    <recommendedName>
        <fullName evidence="1">Rhodanese domain-containing protein</fullName>
    </recommendedName>
</protein>
<reference evidence="2" key="1">
    <citation type="submission" date="2021-02" db="EMBL/GenBank/DDBJ databases">
        <authorList>
            <person name="Vanwijnsberghe S."/>
        </authorList>
    </citation>
    <scope>NUCLEOTIDE SEQUENCE</scope>
    <source>
        <strain evidence="2">R-70211</strain>
    </source>
</reference>
<dbReference type="InterPro" id="IPR050229">
    <property type="entry name" value="GlpE_sulfurtransferase"/>
</dbReference>
<dbReference type="SMART" id="SM00450">
    <property type="entry name" value="RHOD"/>
    <property type="match status" value="1"/>
</dbReference>
<feature type="domain" description="Rhodanese" evidence="1">
    <location>
        <begin position="70"/>
        <end position="160"/>
    </location>
</feature>
<evidence type="ECO:0000313" key="2">
    <source>
        <dbReference type="EMBL" id="CAE6967490.1"/>
    </source>
</evidence>
<dbReference type="EMBL" id="CAJNAS010000043">
    <property type="protein sequence ID" value="CAE6967490.1"/>
    <property type="molecule type" value="Genomic_DNA"/>
</dbReference>
<dbReference type="Gene3D" id="3.40.250.10">
    <property type="entry name" value="Rhodanese-like domain"/>
    <property type="match status" value="1"/>
</dbReference>